<dbReference type="Gene3D" id="3.40.50.10090">
    <property type="match status" value="1"/>
</dbReference>
<dbReference type="EMBL" id="FNBI01000001">
    <property type="protein sequence ID" value="SDE91259.1"/>
    <property type="molecule type" value="Genomic_DNA"/>
</dbReference>
<evidence type="ECO:0000313" key="5">
    <source>
        <dbReference type="Proteomes" id="UP000436801"/>
    </source>
</evidence>
<dbReference type="InterPro" id="IPR003754">
    <property type="entry name" value="4pyrrol_synth_uPrphyn_synth"/>
</dbReference>
<accession>A0A1G7GTG4</accession>
<evidence type="ECO:0000313" key="4">
    <source>
        <dbReference type="Proteomes" id="UP000323502"/>
    </source>
</evidence>
<organism evidence="3 4">
    <name type="scientific">Sphingomonas carotinifaciens</name>
    <dbReference type="NCBI Taxonomy" id="1166323"/>
    <lineage>
        <taxon>Bacteria</taxon>
        <taxon>Pseudomonadati</taxon>
        <taxon>Pseudomonadota</taxon>
        <taxon>Alphaproteobacteria</taxon>
        <taxon>Sphingomonadales</taxon>
        <taxon>Sphingomonadaceae</taxon>
        <taxon>Sphingomonas</taxon>
    </lineage>
</organism>
<dbReference type="SUPFAM" id="SSF69618">
    <property type="entry name" value="HemD-like"/>
    <property type="match status" value="1"/>
</dbReference>
<dbReference type="Proteomes" id="UP000323502">
    <property type="component" value="Unassembled WGS sequence"/>
</dbReference>
<protein>
    <submittedName>
        <fullName evidence="3">Uroporphyrinogen-III synthase</fullName>
    </submittedName>
</protein>
<dbReference type="AlphaFoldDB" id="A0A1G7GTG4"/>
<dbReference type="RefSeq" id="WP_149681368.1">
    <property type="nucleotide sequence ID" value="NZ_FNBI01000001.1"/>
</dbReference>
<dbReference type="OrthoDB" id="7424801at2"/>
<feature type="domain" description="Tetrapyrrole biosynthesis uroporphyrinogen III synthase" evidence="1">
    <location>
        <begin position="19"/>
        <end position="215"/>
    </location>
</feature>
<evidence type="ECO:0000259" key="1">
    <source>
        <dbReference type="Pfam" id="PF02602"/>
    </source>
</evidence>
<dbReference type="EMBL" id="WSUT01000005">
    <property type="protein sequence ID" value="MWC43002.1"/>
    <property type="molecule type" value="Genomic_DNA"/>
</dbReference>
<proteinExistence type="predicted"/>
<evidence type="ECO:0000313" key="2">
    <source>
        <dbReference type="EMBL" id="MWC43002.1"/>
    </source>
</evidence>
<dbReference type="GO" id="GO:0004852">
    <property type="term" value="F:uroporphyrinogen-III synthase activity"/>
    <property type="evidence" value="ECO:0007669"/>
    <property type="project" value="InterPro"/>
</dbReference>
<reference evidence="3 4" key="1">
    <citation type="submission" date="2016-10" db="EMBL/GenBank/DDBJ databases">
        <authorList>
            <person name="Varghese N."/>
            <person name="Submissions S."/>
        </authorList>
    </citation>
    <scope>NUCLEOTIDE SEQUENCE [LARGE SCALE GENOMIC DNA]</scope>
    <source>
        <strain evidence="3 4">S7-754</strain>
    </source>
</reference>
<name>A0A1G7GTG4_9SPHN</name>
<dbReference type="GO" id="GO:0033014">
    <property type="term" value="P:tetrapyrrole biosynthetic process"/>
    <property type="evidence" value="ECO:0007669"/>
    <property type="project" value="InterPro"/>
</dbReference>
<evidence type="ECO:0000313" key="3">
    <source>
        <dbReference type="EMBL" id="SDE91259.1"/>
    </source>
</evidence>
<dbReference type="Proteomes" id="UP000436801">
    <property type="component" value="Unassembled WGS sequence"/>
</dbReference>
<gene>
    <name evidence="2" type="ORF">GQR91_04910</name>
    <name evidence="3" type="ORF">SAMN05216557_1011013</name>
</gene>
<dbReference type="InterPro" id="IPR036108">
    <property type="entry name" value="4pyrrol_syn_uPrphyn_synt_sf"/>
</dbReference>
<dbReference type="Pfam" id="PF02602">
    <property type="entry name" value="HEM4"/>
    <property type="match status" value="1"/>
</dbReference>
<keyword evidence="4" id="KW-1185">Reference proteome</keyword>
<sequence length="223" mass="22500">MTRPLVVVRPEPGATRTLTALAAVGLDARACPFFAVAPVAWAPPPPGDFDALLLTSAQALRQAGPALATLAALPVVAVGPATAAAARDAGLCVAVTGAADAAAAIAAARARGLARLLHLAGRDRIDGGEAVVAITIYAAEPVPLPPGTVRGFAEMDVLLHSARAARRLAALVDRDGADRGRIGLLALSPAIRDAAGPGWRYALAAPRPDDAALVALALQRLHD</sequence>
<reference evidence="2 5" key="2">
    <citation type="submission" date="2019-12" db="EMBL/GenBank/DDBJ databases">
        <authorList>
            <person name="Zheng J."/>
        </authorList>
    </citation>
    <scope>NUCLEOTIDE SEQUENCE [LARGE SCALE GENOMIC DNA]</scope>
    <source>
        <strain evidence="2 5">DSM 27347</strain>
    </source>
</reference>